<gene>
    <name evidence="1" type="ORF">E5329_05485</name>
</gene>
<accession>A0AC61RZ93</accession>
<dbReference type="EMBL" id="SRYA01000008">
    <property type="protein sequence ID" value="TGY97361.1"/>
    <property type="molecule type" value="Genomic_DNA"/>
</dbReference>
<keyword evidence="2" id="KW-1185">Reference proteome</keyword>
<evidence type="ECO:0000313" key="1">
    <source>
        <dbReference type="EMBL" id="TGY97361.1"/>
    </source>
</evidence>
<evidence type="ECO:0000313" key="2">
    <source>
        <dbReference type="Proteomes" id="UP000304953"/>
    </source>
</evidence>
<proteinExistence type="predicted"/>
<reference evidence="1" key="1">
    <citation type="submission" date="2019-04" db="EMBL/GenBank/DDBJ databases">
        <title>Microbes associate with the intestines of laboratory mice.</title>
        <authorList>
            <person name="Navarre W."/>
            <person name="Wong E."/>
            <person name="Huang K."/>
            <person name="Tropini C."/>
            <person name="Ng K."/>
            <person name="Yu B."/>
        </authorList>
    </citation>
    <scope>NUCLEOTIDE SEQUENCE</scope>
    <source>
        <strain evidence="1">NM01_1-7b</strain>
    </source>
</reference>
<dbReference type="EC" id="4.1.2.17" evidence="1"/>
<comment type="caution">
    <text evidence="1">The sequence shown here is derived from an EMBL/GenBank/DDBJ whole genome shotgun (WGS) entry which is preliminary data.</text>
</comment>
<sequence length="216" mass="23220">MVLQEEREQIVEYGKRMSGDGLSAGTSGNISIYNAEKGWMAISPSGIGYFDTKPEDVVIMDLDAEIIDGARKPSSEWALHAAMYKAKQDCRAVVHTHSMYCTVFAALRQPLKAAHYVIADAGVDTVPCAPYCTFGTRELADAAASTIGGSNAVLLANHGLLVCGGTLKSAYSLACGMEFCAEVEYRAKTIGNPVYLSEEEMAKVLEGFKSYGQPKK</sequence>
<name>A0AC61RZ93_9FIRM</name>
<dbReference type="Proteomes" id="UP000304953">
    <property type="component" value="Unassembled WGS sequence"/>
</dbReference>
<protein>
    <submittedName>
        <fullName evidence="1">L-fuculose-phosphate aldolase</fullName>
        <ecNumber evidence="1">4.1.2.17</ecNumber>
    </submittedName>
</protein>
<keyword evidence="1" id="KW-0456">Lyase</keyword>
<organism evidence="1 2">
    <name type="scientific">Petralouisia muris</name>
    <dbReference type="NCBI Taxonomy" id="3032872"/>
    <lineage>
        <taxon>Bacteria</taxon>
        <taxon>Bacillati</taxon>
        <taxon>Bacillota</taxon>
        <taxon>Clostridia</taxon>
        <taxon>Lachnospirales</taxon>
        <taxon>Lachnospiraceae</taxon>
        <taxon>Petralouisia</taxon>
    </lineage>
</organism>